<sequence length="329" mass="36897">MCKFLMSQGVSLAEDSQICNGPFKYLIGASIDYLASAASENYVAQGKDPTGDLESLANMVIPKCEVSLNTLKHFSGPSWLFSLLLKNIDPLLMEEAAFRTSIARHLSWRPCLVTPEIIRLALGEKVLKNPTTGSPLHYVAHAVGFTFAYVALGSPLKNGYLSPADCLSDWFSIAQDLVIHGIGLNGLDLYQETPLQQLFWGIYIGFLSVTIDPTESMPDNPRKIEMSQLTVLLRNYWLTPLKSFGVDLAKYGEEEKRTPGSGNWKALFNRWTFRIGFVLIPSFMGYQFGPEPDDWVLYWNEPTDRFAGEFWKMIEQGKGDEVMPGTWVD</sequence>
<organism evidence="1 2">
    <name type="scientific">Hymenoscyphus fraxineus</name>
    <dbReference type="NCBI Taxonomy" id="746836"/>
    <lineage>
        <taxon>Eukaryota</taxon>
        <taxon>Fungi</taxon>
        <taxon>Dikarya</taxon>
        <taxon>Ascomycota</taxon>
        <taxon>Pezizomycotina</taxon>
        <taxon>Leotiomycetes</taxon>
        <taxon>Helotiales</taxon>
        <taxon>Helotiaceae</taxon>
        <taxon>Hymenoscyphus</taxon>
    </lineage>
</organism>
<accession>A0A9N9L9I7</accession>
<evidence type="ECO:0000313" key="2">
    <source>
        <dbReference type="Proteomes" id="UP000696280"/>
    </source>
</evidence>
<gene>
    <name evidence="1" type="ORF">HYFRA_00008167</name>
</gene>
<dbReference type="EMBL" id="CAJVRL010000099">
    <property type="protein sequence ID" value="CAG8960448.1"/>
    <property type="molecule type" value="Genomic_DNA"/>
</dbReference>
<comment type="caution">
    <text evidence="1">The sequence shown here is derived from an EMBL/GenBank/DDBJ whole genome shotgun (WGS) entry which is preliminary data.</text>
</comment>
<name>A0A9N9L9I7_9HELO</name>
<reference evidence="1" key="1">
    <citation type="submission" date="2021-07" db="EMBL/GenBank/DDBJ databases">
        <authorList>
            <person name="Durling M."/>
        </authorList>
    </citation>
    <scope>NUCLEOTIDE SEQUENCE</scope>
</reference>
<dbReference type="AlphaFoldDB" id="A0A9N9L9I7"/>
<keyword evidence="2" id="KW-1185">Reference proteome</keyword>
<protein>
    <submittedName>
        <fullName evidence="1">Uncharacterized protein</fullName>
    </submittedName>
</protein>
<dbReference type="Proteomes" id="UP000696280">
    <property type="component" value="Unassembled WGS sequence"/>
</dbReference>
<evidence type="ECO:0000313" key="1">
    <source>
        <dbReference type="EMBL" id="CAG8960448.1"/>
    </source>
</evidence>
<proteinExistence type="predicted"/>
<dbReference type="OrthoDB" id="3200163at2759"/>